<gene>
    <name evidence="3" type="ORF">GCM10009755_15920</name>
</gene>
<feature type="compositionally biased region" description="Low complexity" evidence="1">
    <location>
        <begin position="157"/>
        <end position="167"/>
    </location>
</feature>
<accession>A0ABN2TF30</accession>
<reference evidence="3 4" key="1">
    <citation type="journal article" date="2019" name="Int. J. Syst. Evol. Microbiol.">
        <title>The Global Catalogue of Microorganisms (GCM) 10K type strain sequencing project: providing services to taxonomists for standard genome sequencing and annotation.</title>
        <authorList>
            <consortium name="The Broad Institute Genomics Platform"/>
            <consortium name="The Broad Institute Genome Sequencing Center for Infectious Disease"/>
            <person name="Wu L."/>
            <person name="Ma J."/>
        </authorList>
    </citation>
    <scope>NUCLEOTIDE SEQUENCE [LARGE SCALE GENOMIC DNA]</scope>
    <source>
        <strain evidence="3 4">JCM 14546</strain>
    </source>
</reference>
<dbReference type="EMBL" id="BAAANO010000014">
    <property type="protein sequence ID" value="GAA2006623.1"/>
    <property type="molecule type" value="Genomic_DNA"/>
</dbReference>
<sequence>MSARPPRTTTDPRFHDPAAVRAGTGCTGRRRSALGLVTGVSAALTVTALVLGVPAAPASASGISGGAVESGLDGGATDGTDDGGGSSGDGWPDGNGDGWGDPPDGSGGTGNGDDSAGGDGTSEGSTDTGESDAGEAGESDSGSEGTNEDSEAPAPIGESSSEGGASDESYEDTGTGSGNESTGSSESATDPGDAASDNGSGRRSSRGSGGGGTSVGGTGDGYVPADEEADTDVTPADVASVETDAYTGDGTPEHPYVSLNEAPVGAFSVVDGDTVWVENINGVDNGIAVDVPECLVEADTGLAGSPESAARVALTGTGSEVVREEWVMPRGDGALLHRFLAEGMFDTDMQPFSLLVECPGEGARVDTDFTVAFDEQDAKAAGLPIEANTPVGPGGTAGGETAAQGQGASAEEGRLPFTGAVTGLLMLAVGALLALGAAAVVVTRIRRQRVERRR</sequence>
<feature type="compositionally biased region" description="Acidic residues" evidence="1">
    <location>
        <begin position="129"/>
        <end position="138"/>
    </location>
</feature>
<evidence type="ECO:0000313" key="4">
    <source>
        <dbReference type="Proteomes" id="UP001500755"/>
    </source>
</evidence>
<protein>
    <recommendedName>
        <fullName evidence="5">LPXTG-motif cell wall anchor domain-containing protein</fullName>
    </recommendedName>
</protein>
<feature type="compositionally biased region" description="Low complexity" evidence="1">
    <location>
        <begin position="399"/>
        <end position="410"/>
    </location>
</feature>
<feature type="compositionally biased region" description="Gly residues" evidence="1">
    <location>
        <begin position="72"/>
        <end position="121"/>
    </location>
</feature>
<feature type="region of interest" description="Disordered" evidence="1">
    <location>
        <begin position="1"/>
        <end position="27"/>
    </location>
</feature>
<dbReference type="RefSeq" id="WP_344308594.1">
    <property type="nucleotide sequence ID" value="NZ_BAAANO010000014.1"/>
</dbReference>
<dbReference type="Proteomes" id="UP001500755">
    <property type="component" value="Unassembled WGS sequence"/>
</dbReference>
<feature type="region of interest" description="Disordered" evidence="1">
    <location>
        <begin position="383"/>
        <end position="410"/>
    </location>
</feature>
<keyword evidence="2" id="KW-0812">Transmembrane</keyword>
<evidence type="ECO:0000313" key="3">
    <source>
        <dbReference type="EMBL" id="GAA2006623.1"/>
    </source>
</evidence>
<feature type="compositionally biased region" description="Gly residues" evidence="1">
    <location>
        <begin position="207"/>
        <end position="220"/>
    </location>
</feature>
<proteinExistence type="predicted"/>
<evidence type="ECO:0008006" key="5">
    <source>
        <dbReference type="Google" id="ProtNLM"/>
    </source>
</evidence>
<keyword evidence="2" id="KW-1133">Transmembrane helix</keyword>
<comment type="caution">
    <text evidence="3">The sequence shown here is derived from an EMBL/GenBank/DDBJ whole genome shotgun (WGS) entry which is preliminary data.</text>
</comment>
<dbReference type="InterPro" id="IPR006311">
    <property type="entry name" value="TAT_signal"/>
</dbReference>
<evidence type="ECO:0000256" key="2">
    <source>
        <dbReference type="SAM" id="Phobius"/>
    </source>
</evidence>
<evidence type="ECO:0000256" key="1">
    <source>
        <dbReference type="SAM" id="MobiDB-lite"/>
    </source>
</evidence>
<name>A0ABN2TF30_9MICO</name>
<keyword evidence="4" id="KW-1185">Reference proteome</keyword>
<feature type="compositionally biased region" description="Low complexity" evidence="1">
    <location>
        <begin position="178"/>
        <end position="189"/>
    </location>
</feature>
<dbReference type="PROSITE" id="PS51318">
    <property type="entry name" value="TAT"/>
    <property type="match status" value="1"/>
</dbReference>
<feature type="region of interest" description="Disordered" evidence="1">
    <location>
        <begin position="57"/>
        <end position="235"/>
    </location>
</feature>
<feature type="transmembrane region" description="Helical" evidence="2">
    <location>
        <begin position="424"/>
        <end position="445"/>
    </location>
</feature>
<organism evidence="3 4">
    <name type="scientific">Brevibacterium samyangense</name>
    <dbReference type="NCBI Taxonomy" id="366888"/>
    <lineage>
        <taxon>Bacteria</taxon>
        <taxon>Bacillati</taxon>
        <taxon>Actinomycetota</taxon>
        <taxon>Actinomycetes</taxon>
        <taxon>Micrococcales</taxon>
        <taxon>Brevibacteriaceae</taxon>
        <taxon>Brevibacterium</taxon>
    </lineage>
</organism>
<keyword evidence="2" id="KW-0472">Membrane</keyword>